<dbReference type="GO" id="GO:0016799">
    <property type="term" value="F:hydrolase activity, hydrolyzing N-glycosyl compounds"/>
    <property type="evidence" value="ECO:0007669"/>
    <property type="project" value="InterPro"/>
</dbReference>
<dbReference type="InterPro" id="IPR036452">
    <property type="entry name" value="Ribo_hydro-like"/>
</dbReference>
<feature type="domain" description="Cellulose-binding Sde182 C-terminal" evidence="3">
    <location>
        <begin position="380"/>
        <end position="478"/>
    </location>
</feature>
<dbReference type="InterPro" id="IPR011483">
    <property type="entry name" value="Sde182_NH-like"/>
</dbReference>
<dbReference type="AlphaFoldDB" id="W6MV40"/>
<proteinExistence type="predicted"/>
<evidence type="ECO:0000313" key="4">
    <source>
        <dbReference type="EMBL" id="CDK26055.1"/>
    </source>
</evidence>
<accession>W6MV40</accession>
<gene>
    <name evidence="4" type="ORF">KUCA_T00002026001</name>
</gene>
<organism evidence="4 5">
    <name type="scientific">Kuraishia capsulata CBS 1993</name>
    <dbReference type="NCBI Taxonomy" id="1382522"/>
    <lineage>
        <taxon>Eukaryota</taxon>
        <taxon>Fungi</taxon>
        <taxon>Dikarya</taxon>
        <taxon>Ascomycota</taxon>
        <taxon>Saccharomycotina</taxon>
        <taxon>Pichiomycetes</taxon>
        <taxon>Pichiales</taxon>
        <taxon>Pichiaceae</taxon>
        <taxon>Kuraishia</taxon>
    </lineage>
</organism>
<reference evidence="4" key="2">
    <citation type="submission" date="2014-02" db="EMBL/GenBank/DDBJ databases">
        <title>Complete DNA sequence of /Kuraishia capsulata/ illustrates novel genomic features among budding yeasts (/Saccharomycotina/).</title>
        <authorList>
            <person name="Morales L."/>
            <person name="Noel B."/>
            <person name="Porcel B."/>
            <person name="Marcet-Houben M."/>
            <person name="Hullo M-F."/>
            <person name="Sacerdot C."/>
            <person name="Tekaia F."/>
            <person name="Leh-Louis V."/>
            <person name="Despons L."/>
            <person name="Khanna V."/>
            <person name="Aury J-M."/>
            <person name="Barbe V."/>
            <person name="Couloux A."/>
            <person name="Labadie K."/>
            <person name="Pelletier E."/>
            <person name="Souciet J-L."/>
            <person name="Boekhout T."/>
            <person name="Gabaldon T."/>
            <person name="Wincker P."/>
            <person name="Dujon B."/>
        </authorList>
    </citation>
    <scope>NUCLEOTIDE SEQUENCE</scope>
    <source>
        <strain evidence="4">CBS 1993</strain>
    </source>
</reference>
<evidence type="ECO:0000256" key="1">
    <source>
        <dbReference type="SAM" id="SignalP"/>
    </source>
</evidence>
<reference evidence="4" key="1">
    <citation type="submission" date="2013-12" db="EMBL/GenBank/DDBJ databases">
        <authorList>
            <person name="Genoscope - CEA"/>
        </authorList>
    </citation>
    <scope>NUCLEOTIDE SEQUENCE</scope>
    <source>
        <strain evidence="4">CBS 1993</strain>
    </source>
</reference>
<feature type="domain" description="Cellulose-binding Sde182 nucleoside hydrolase-like" evidence="2">
    <location>
        <begin position="30"/>
        <end position="294"/>
    </location>
</feature>
<evidence type="ECO:0008006" key="6">
    <source>
        <dbReference type="Google" id="ProtNLM"/>
    </source>
</evidence>
<protein>
    <recommendedName>
        <fullName evidence="6">DUF1593 domain-containing protein</fullName>
    </recommendedName>
</protein>
<dbReference type="Pfam" id="PF07632">
    <property type="entry name" value="Sde182_NH-like"/>
    <property type="match status" value="1"/>
</dbReference>
<feature type="signal peptide" evidence="1">
    <location>
        <begin position="1"/>
        <end position="18"/>
    </location>
</feature>
<sequence>MRLRNLLGLAALAVPIGAQLAPKDVLPHAFILTDISNEPDDAESLVRALLYSNEIDIRGIVATTSYWLNSTIHDEDIYPILDAYEKVHPKLLLHSPNFPSAEYFRSIVSTGYPVYGLASLEYPEISKGAANLIKQVDSLPANETMWVLVWGGAAVLAESLTEVSKTRSKKDEATFLDKIKVYSISDQDDAGAWIRYTYPHLFYIASVHGFNQYALSSWVGISGEFYNKFDKGGPDRSLVSKEWLQRNIQVGPLGKAYPEYMFNMEGDTPSLLHIIPNGLNDPDAPRHGGWGGRYDLVDISGRFNLYGGVTDHVVGQDGELFCSDKATIWRWRDAYQNDFAARMQWTIKPFEKANHAPVAVVNGTDSVKPLELFVAAGSRVYLDASESYDIDGDSKLDFNWFHYRDVTLTQSNIMEVAEIEIDKSGSKASFDVPDFQTACFNPFGIFLGEDHCKSYHIILEVTDSGSPPLKGYKRIILRTHPDQKEKSEDSENSHDEL</sequence>
<dbReference type="Proteomes" id="UP000019384">
    <property type="component" value="Unassembled WGS sequence"/>
</dbReference>
<dbReference type="OrthoDB" id="3592035at2759"/>
<feature type="chain" id="PRO_5004878622" description="DUF1593 domain-containing protein" evidence="1">
    <location>
        <begin position="19"/>
        <end position="497"/>
    </location>
</feature>
<name>W6MV40_9ASCO</name>
<dbReference type="STRING" id="1382522.W6MV40"/>
<dbReference type="Gene3D" id="3.90.245.10">
    <property type="entry name" value="Ribonucleoside hydrolase-like"/>
    <property type="match status" value="1"/>
</dbReference>
<evidence type="ECO:0000259" key="2">
    <source>
        <dbReference type="Pfam" id="PF07632"/>
    </source>
</evidence>
<dbReference type="InterPro" id="IPR048527">
    <property type="entry name" value="Sde182_C"/>
</dbReference>
<dbReference type="RefSeq" id="XP_022458064.1">
    <property type="nucleotide sequence ID" value="XM_022604266.1"/>
</dbReference>
<evidence type="ECO:0000313" key="5">
    <source>
        <dbReference type="Proteomes" id="UP000019384"/>
    </source>
</evidence>
<dbReference type="EMBL" id="HG793126">
    <property type="protein sequence ID" value="CDK26055.1"/>
    <property type="molecule type" value="Genomic_DNA"/>
</dbReference>
<dbReference type="Gene3D" id="2.60.40.10">
    <property type="entry name" value="Immunoglobulins"/>
    <property type="match status" value="1"/>
</dbReference>
<dbReference type="InterPro" id="IPR013783">
    <property type="entry name" value="Ig-like_fold"/>
</dbReference>
<dbReference type="HOGENOM" id="CLU_029266_0_0_1"/>
<keyword evidence="1" id="KW-0732">Signal</keyword>
<keyword evidence="5" id="KW-1185">Reference proteome</keyword>
<dbReference type="GeneID" id="34519452"/>
<dbReference type="Pfam" id="PF21027">
    <property type="entry name" value="Sde0182_C"/>
    <property type="match status" value="1"/>
</dbReference>
<evidence type="ECO:0000259" key="3">
    <source>
        <dbReference type="Pfam" id="PF21027"/>
    </source>
</evidence>